<feature type="domain" description="CzcB-like C-terminal circularly permuted SH3-like" evidence="3">
    <location>
        <begin position="287"/>
        <end position="342"/>
    </location>
</feature>
<sequence length="357" mass="38975">MNPNRLVFLGILFLMTVLSCKQEKPESQDQTLESFRGEVAATLVNIAIAEKKSFDYLINASGKLEAVNQVKIVVQRQGILNELYVKEGDFVEKGKILARLDESNIQFNLEKAKIQRKNAEANYQSEILSFQTLMESGDTAKIARIQDQLKAKSGLFTSEIEMKEAELDLQKGVVIASISGRIADLKIKKGSLVSSGEDLLEIINVNQLELKVKVLESDISQISIGQSASIFPVSGGAGDILGTVRSINPKVDDNGLVQVSIQVSGNTGLLPGMNARAVIRSPQNNSIVVPKQALVYRSGRPVVFTVEKNESKWNYVEVGKDNGKEVEILTGIEVNATVITSNNLQLAHQAPIQIAKD</sequence>
<dbReference type="Proteomes" id="UP000199663">
    <property type="component" value="Unassembled WGS sequence"/>
</dbReference>
<gene>
    <name evidence="4" type="ORF">SAMN05444412_102475</name>
</gene>
<dbReference type="Gene3D" id="2.40.50.100">
    <property type="match status" value="1"/>
</dbReference>
<dbReference type="SUPFAM" id="SSF111369">
    <property type="entry name" value="HlyD-like secretion proteins"/>
    <property type="match status" value="1"/>
</dbReference>
<evidence type="ECO:0000259" key="2">
    <source>
        <dbReference type="Pfam" id="PF25917"/>
    </source>
</evidence>
<dbReference type="PROSITE" id="PS51257">
    <property type="entry name" value="PROKAR_LIPOPROTEIN"/>
    <property type="match status" value="1"/>
</dbReference>
<dbReference type="InterPro" id="IPR058625">
    <property type="entry name" value="MdtA-like_BSH"/>
</dbReference>
<dbReference type="RefSeq" id="WP_019596894.1">
    <property type="nucleotide sequence ID" value="NZ_FNQC01000002.1"/>
</dbReference>
<evidence type="ECO:0000313" key="4">
    <source>
        <dbReference type="EMBL" id="SDY75339.1"/>
    </source>
</evidence>
<protein>
    <submittedName>
        <fullName evidence="4">RND family efflux transporter, MFP subunit</fullName>
    </submittedName>
</protein>
<evidence type="ECO:0000256" key="1">
    <source>
        <dbReference type="ARBA" id="ARBA00009477"/>
    </source>
</evidence>
<dbReference type="Gene3D" id="1.10.287.470">
    <property type="entry name" value="Helix hairpin bin"/>
    <property type="match status" value="1"/>
</dbReference>
<dbReference type="EMBL" id="FNQC01000002">
    <property type="protein sequence ID" value="SDY75339.1"/>
    <property type="molecule type" value="Genomic_DNA"/>
</dbReference>
<evidence type="ECO:0000313" key="5">
    <source>
        <dbReference type="Proteomes" id="UP000199663"/>
    </source>
</evidence>
<comment type="similarity">
    <text evidence="1">Belongs to the membrane fusion protein (MFP) (TC 8.A.1) family.</text>
</comment>
<dbReference type="InterPro" id="IPR058649">
    <property type="entry name" value="CzcB_C"/>
</dbReference>
<keyword evidence="5" id="KW-1185">Reference proteome</keyword>
<dbReference type="PANTHER" id="PTHR30469:SF15">
    <property type="entry name" value="HLYD FAMILY OF SECRETION PROTEINS"/>
    <property type="match status" value="1"/>
</dbReference>
<dbReference type="InterPro" id="IPR006143">
    <property type="entry name" value="RND_pump_MFP"/>
</dbReference>
<evidence type="ECO:0000259" key="3">
    <source>
        <dbReference type="Pfam" id="PF25975"/>
    </source>
</evidence>
<name>A0A1H3MGP7_9BACT</name>
<dbReference type="Pfam" id="PF25975">
    <property type="entry name" value="CzcB_C"/>
    <property type="match status" value="1"/>
</dbReference>
<comment type="caution">
    <text evidence="4">The sequence shown here is derived from an EMBL/GenBank/DDBJ whole genome shotgun (WGS) entry which is preliminary data.</text>
</comment>
<dbReference type="NCBIfam" id="TIGR01730">
    <property type="entry name" value="RND_mfp"/>
    <property type="match status" value="1"/>
</dbReference>
<accession>A0A1H3MGP7</accession>
<dbReference type="PANTHER" id="PTHR30469">
    <property type="entry name" value="MULTIDRUG RESISTANCE PROTEIN MDTA"/>
    <property type="match status" value="1"/>
</dbReference>
<dbReference type="Pfam" id="PF25917">
    <property type="entry name" value="BSH_RND"/>
    <property type="match status" value="1"/>
</dbReference>
<reference evidence="4 5" key="1">
    <citation type="submission" date="2016-10" db="EMBL/GenBank/DDBJ databases">
        <authorList>
            <person name="Varghese N."/>
            <person name="Submissions S."/>
        </authorList>
    </citation>
    <scope>NUCLEOTIDE SEQUENCE [LARGE SCALE GENOMIC DNA]</scope>
    <source>
        <strain evidence="4 5">DSM 17997</strain>
    </source>
</reference>
<proteinExistence type="inferred from homology"/>
<dbReference type="Gene3D" id="2.40.420.20">
    <property type="match status" value="1"/>
</dbReference>
<feature type="domain" description="Multidrug resistance protein MdtA-like barrel-sandwich hybrid" evidence="2">
    <location>
        <begin position="68"/>
        <end position="199"/>
    </location>
</feature>
<organism evidence="4 5">
    <name type="scientific">Rhodonellum ikkaensis</name>
    <dbReference type="NCBI Taxonomy" id="336829"/>
    <lineage>
        <taxon>Bacteria</taxon>
        <taxon>Pseudomonadati</taxon>
        <taxon>Bacteroidota</taxon>
        <taxon>Cytophagia</taxon>
        <taxon>Cytophagales</taxon>
        <taxon>Cytophagaceae</taxon>
        <taxon>Rhodonellum</taxon>
    </lineage>
</organism>
<dbReference type="Gene3D" id="2.40.30.170">
    <property type="match status" value="1"/>
</dbReference>